<dbReference type="EMBL" id="JBHSBL010000024">
    <property type="protein sequence ID" value="MFC4070404.1"/>
    <property type="molecule type" value="Genomic_DNA"/>
</dbReference>
<reference evidence="2" key="1">
    <citation type="journal article" date="2019" name="Int. J. Syst. Evol. Microbiol.">
        <title>The Global Catalogue of Microorganisms (GCM) 10K type strain sequencing project: providing services to taxonomists for standard genome sequencing and annotation.</title>
        <authorList>
            <consortium name="The Broad Institute Genomics Platform"/>
            <consortium name="The Broad Institute Genome Sequencing Center for Infectious Disease"/>
            <person name="Wu L."/>
            <person name="Ma J."/>
        </authorList>
    </citation>
    <scope>NUCLEOTIDE SEQUENCE [LARGE SCALE GENOMIC DNA]</scope>
    <source>
        <strain evidence="2">TBRC 5832</strain>
    </source>
</reference>
<keyword evidence="2" id="KW-1185">Reference proteome</keyword>
<comment type="caution">
    <text evidence="1">The sequence shown here is derived from an EMBL/GenBank/DDBJ whole genome shotgun (WGS) entry which is preliminary data.</text>
</comment>
<dbReference type="RefSeq" id="WP_378071283.1">
    <property type="nucleotide sequence ID" value="NZ_JBHSBL010000024.1"/>
</dbReference>
<gene>
    <name evidence="1" type="ORF">ACFO0C_36205</name>
</gene>
<evidence type="ECO:0000313" key="1">
    <source>
        <dbReference type="EMBL" id="MFC4070404.1"/>
    </source>
</evidence>
<protein>
    <recommendedName>
        <fullName evidence="3">CdiI immunity protein domain-containing protein</fullName>
    </recommendedName>
</protein>
<dbReference type="Proteomes" id="UP001595867">
    <property type="component" value="Unassembled WGS sequence"/>
</dbReference>
<proteinExistence type="predicted"/>
<evidence type="ECO:0008006" key="3">
    <source>
        <dbReference type="Google" id="ProtNLM"/>
    </source>
</evidence>
<organism evidence="1 2">
    <name type="scientific">Actinoplanes subglobosus</name>
    <dbReference type="NCBI Taxonomy" id="1547892"/>
    <lineage>
        <taxon>Bacteria</taxon>
        <taxon>Bacillati</taxon>
        <taxon>Actinomycetota</taxon>
        <taxon>Actinomycetes</taxon>
        <taxon>Micromonosporales</taxon>
        <taxon>Micromonosporaceae</taxon>
        <taxon>Actinoplanes</taxon>
    </lineage>
</organism>
<evidence type="ECO:0000313" key="2">
    <source>
        <dbReference type="Proteomes" id="UP001595867"/>
    </source>
</evidence>
<accession>A0ABV8J5S6</accession>
<sequence>MDERQRTAGFLAIRRMCGPLLSLPMPPSWGVPRESVEFLTRVPADLADTRWFDRYRRCVTSVTSLFDGTELDPDLIEEFQLELLAAMDMFASGDTGYPVRIAAELSAYLDEVAGTSFAERDAELAALCASSPVTPELVARCDAFGADLVTALRAAGQ</sequence>
<name>A0ABV8J5S6_9ACTN</name>